<dbReference type="InterPro" id="IPR036249">
    <property type="entry name" value="Thioredoxin-like_sf"/>
</dbReference>
<feature type="site" description="Contributes to redox potential value" evidence="8">
    <location>
        <position position="32"/>
    </location>
</feature>
<comment type="caution">
    <text evidence="11">The sequence shown here is derived from an EMBL/GenBank/DDBJ whole genome shotgun (WGS) entry which is preliminary data.</text>
</comment>
<comment type="similarity">
    <text evidence="1 7">Belongs to the thioredoxin family.</text>
</comment>
<dbReference type="InterPro" id="IPR017937">
    <property type="entry name" value="Thioredoxin_CS"/>
</dbReference>
<feature type="active site" description="Nucleophile" evidence="8">
    <location>
        <position position="30"/>
    </location>
</feature>
<dbReference type="AlphaFoldDB" id="A0A3P1V4I9"/>
<gene>
    <name evidence="11" type="primary">trxA</name>
    <name evidence="11" type="ORF">EII10_08025</name>
</gene>
<dbReference type="CDD" id="cd02947">
    <property type="entry name" value="TRX_family"/>
    <property type="match status" value="1"/>
</dbReference>
<evidence type="ECO:0000256" key="2">
    <source>
        <dbReference type="ARBA" id="ARBA00022448"/>
    </source>
</evidence>
<dbReference type="SUPFAM" id="SSF52833">
    <property type="entry name" value="Thioredoxin-like"/>
    <property type="match status" value="1"/>
</dbReference>
<evidence type="ECO:0000256" key="7">
    <source>
        <dbReference type="PIRNR" id="PIRNR000077"/>
    </source>
</evidence>
<evidence type="ECO:0000256" key="6">
    <source>
        <dbReference type="NCBIfam" id="TIGR01068"/>
    </source>
</evidence>
<dbReference type="NCBIfam" id="TIGR01068">
    <property type="entry name" value="thioredoxin"/>
    <property type="match status" value="1"/>
</dbReference>
<dbReference type="EMBL" id="RQZC01000012">
    <property type="protein sequence ID" value="RRD29031.1"/>
    <property type="molecule type" value="Genomic_DNA"/>
</dbReference>
<dbReference type="PROSITE" id="PS51352">
    <property type="entry name" value="THIOREDOXIN_2"/>
    <property type="match status" value="1"/>
</dbReference>
<dbReference type="PROSITE" id="PS00194">
    <property type="entry name" value="THIOREDOXIN_1"/>
    <property type="match status" value="1"/>
</dbReference>
<dbReference type="InterPro" id="IPR013766">
    <property type="entry name" value="Thioredoxin_domain"/>
</dbReference>
<dbReference type="Gene3D" id="3.40.30.10">
    <property type="entry name" value="Glutaredoxin"/>
    <property type="match status" value="1"/>
</dbReference>
<dbReference type="PIRSF" id="PIRSF000077">
    <property type="entry name" value="Thioredoxin"/>
    <property type="match status" value="1"/>
</dbReference>
<evidence type="ECO:0000256" key="4">
    <source>
        <dbReference type="ARBA" id="ARBA00023157"/>
    </source>
</evidence>
<dbReference type="OrthoDB" id="9790390at2"/>
<organism evidence="11 12">
    <name type="scientific">Actinomyces bowdenii</name>
    <dbReference type="NCBI Taxonomy" id="131109"/>
    <lineage>
        <taxon>Bacteria</taxon>
        <taxon>Bacillati</taxon>
        <taxon>Actinomycetota</taxon>
        <taxon>Actinomycetes</taxon>
        <taxon>Actinomycetales</taxon>
        <taxon>Actinomycetaceae</taxon>
        <taxon>Actinomyces</taxon>
    </lineage>
</organism>
<keyword evidence="12" id="KW-1185">Reference proteome</keyword>
<proteinExistence type="inferred from homology"/>
<feature type="domain" description="Thioredoxin" evidence="10">
    <location>
        <begin position="1"/>
        <end position="105"/>
    </location>
</feature>
<keyword evidence="4 9" id="KW-1015">Disulfide bond</keyword>
<protein>
    <recommendedName>
        <fullName evidence="6 7">Thioredoxin</fullName>
    </recommendedName>
</protein>
<evidence type="ECO:0000256" key="8">
    <source>
        <dbReference type="PIRSR" id="PIRSR000077-1"/>
    </source>
</evidence>
<dbReference type="PANTHER" id="PTHR45663">
    <property type="entry name" value="GEO12009P1"/>
    <property type="match status" value="1"/>
</dbReference>
<feature type="active site" description="Nucleophile" evidence="8">
    <location>
        <position position="33"/>
    </location>
</feature>
<name>A0A3P1V4I9_9ACTO</name>
<feature type="site" description="Deprotonates C-terminal active site Cys" evidence="8">
    <location>
        <position position="24"/>
    </location>
</feature>
<dbReference type="GO" id="GO:0015035">
    <property type="term" value="F:protein-disulfide reductase activity"/>
    <property type="evidence" value="ECO:0007669"/>
    <property type="project" value="UniProtKB-UniRule"/>
</dbReference>
<sequence length="120" mass="13006">MATTSITGPEFKSTIHGEGITIVDFWASWCGPCQRFAPVFEKASEANPDITFAKVNTEEEQELAGALGISSIPTLMVFRDDVLVYREAGALPASALDALITQVRELDMDEVKAKIAEQEG</sequence>
<evidence type="ECO:0000256" key="1">
    <source>
        <dbReference type="ARBA" id="ARBA00008987"/>
    </source>
</evidence>
<evidence type="ECO:0000256" key="5">
    <source>
        <dbReference type="ARBA" id="ARBA00023284"/>
    </source>
</evidence>
<dbReference type="InterPro" id="IPR005746">
    <property type="entry name" value="Thioredoxin"/>
</dbReference>
<dbReference type="Proteomes" id="UP000271272">
    <property type="component" value="Unassembled WGS sequence"/>
</dbReference>
<dbReference type="RefSeq" id="WP_124933989.1">
    <property type="nucleotide sequence ID" value="NZ_JAGFOU010000001.1"/>
</dbReference>
<keyword evidence="5 9" id="KW-0676">Redox-active center</keyword>
<evidence type="ECO:0000313" key="12">
    <source>
        <dbReference type="Proteomes" id="UP000271272"/>
    </source>
</evidence>
<feature type="site" description="Contributes to redox potential value" evidence="8">
    <location>
        <position position="31"/>
    </location>
</feature>
<reference evidence="11 12" key="1">
    <citation type="submission" date="2018-11" db="EMBL/GenBank/DDBJ databases">
        <title>Genomes From Bacteria Associated with the Canine Oral Cavity: a Test Case for Automated Genome-Based Taxonomic Assignment.</title>
        <authorList>
            <person name="Coil D.A."/>
            <person name="Jospin G."/>
            <person name="Darling A.E."/>
            <person name="Wallis C."/>
            <person name="Davis I.J."/>
            <person name="Harris S."/>
            <person name="Eisen J.A."/>
            <person name="Holcombe L.J."/>
            <person name="O'Flynn C."/>
        </authorList>
    </citation>
    <scope>NUCLEOTIDE SEQUENCE [LARGE SCALE GENOMIC DNA]</scope>
    <source>
        <strain evidence="11 12">OH5050</strain>
    </source>
</reference>
<dbReference type="PRINTS" id="PR00421">
    <property type="entry name" value="THIOREDOXIN"/>
</dbReference>
<keyword evidence="2" id="KW-0813">Transport</keyword>
<dbReference type="GO" id="GO:0005829">
    <property type="term" value="C:cytosol"/>
    <property type="evidence" value="ECO:0007669"/>
    <property type="project" value="TreeGrafter"/>
</dbReference>
<evidence type="ECO:0000256" key="3">
    <source>
        <dbReference type="ARBA" id="ARBA00022982"/>
    </source>
</evidence>
<evidence type="ECO:0000313" key="11">
    <source>
        <dbReference type="EMBL" id="RRD29031.1"/>
    </source>
</evidence>
<dbReference type="Pfam" id="PF00085">
    <property type="entry name" value="Thioredoxin"/>
    <property type="match status" value="1"/>
</dbReference>
<evidence type="ECO:0000256" key="9">
    <source>
        <dbReference type="PIRSR" id="PIRSR000077-4"/>
    </source>
</evidence>
<feature type="disulfide bond" description="Redox-active" evidence="9">
    <location>
        <begin position="30"/>
        <end position="33"/>
    </location>
</feature>
<keyword evidence="3" id="KW-0249">Electron transport</keyword>
<dbReference type="PANTHER" id="PTHR45663:SF40">
    <property type="entry name" value="THIOREDOXIN 2"/>
    <property type="match status" value="1"/>
</dbReference>
<accession>A0A3P1V4I9</accession>
<evidence type="ECO:0000259" key="10">
    <source>
        <dbReference type="PROSITE" id="PS51352"/>
    </source>
</evidence>